<comment type="caution">
    <text evidence="2">The sequence shown here is derived from an EMBL/GenBank/DDBJ whole genome shotgun (WGS) entry which is preliminary data.</text>
</comment>
<keyword evidence="1" id="KW-1133">Transmembrane helix</keyword>
<gene>
    <name evidence="2" type="ORF">ZIOFF_065332</name>
</gene>
<evidence type="ECO:0000256" key="1">
    <source>
        <dbReference type="SAM" id="Phobius"/>
    </source>
</evidence>
<keyword evidence="1" id="KW-0472">Membrane</keyword>
<keyword evidence="1" id="KW-0812">Transmembrane</keyword>
<keyword evidence="3" id="KW-1185">Reference proteome</keyword>
<dbReference type="AlphaFoldDB" id="A0A8J5EX04"/>
<name>A0A8J5EX04_ZINOF</name>
<evidence type="ECO:0000313" key="2">
    <source>
        <dbReference type="EMBL" id="KAG6476096.1"/>
    </source>
</evidence>
<reference evidence="2 3" key="1">
    <citation type="submission" date="2020-08" db="EMBL/GenBank/DDBJ databases">
        <title>Plant Genome Project.</title>
        <authorList>
            <person name="Zhang R.-G."/>
        </authorList>
    </citation>
    <scope>NUCLEOTIDE SEQUENCE [LARGE SCALE GENOMIC DNA]</scope>
    <source>
        <tissue evidence="2">Rhizome</tissue>
    </source>
</reference>
<organism evidence="2 3">
    <name type="scientific">Zingiber officinale</name>
    <name type="common">Ginger</name>
    <name type="synonym">Amomum zingiber</name>
    <dbReference type="NCBI Taxonomy" id="94328"/>
    <lineage>
        <taxon>Eukaryota</taxon>
        <taxon>Viridiplantae</taxon>
        <taxon>Streptophyta</taxon>
        <taxon>Embryophyta</taxon>
        <taxon>Tracheophyta</taxon>
        <taxon>Spermatophyta</taxon>
        <taxon>Magnoliopsida</taxon>
        <taxon>Liliopsida</taxon>
        <taxon>Zingiberales</taxon>
        <taxon>Zingiberaceae</taxon>
        <taxon>Zingiber</taxon>
    </lineage>
</organism>
<evidence type="ECO:0000313" key="3">
    <source>
        <dbReference type="Proteomes" id="UP000734854"/>
    </source>
</evidence>
<dbReference type="EMBL" id="JACMSC010000018">
    <property type="protein sequence ID" value="KAG6476096.1"/>
    <property type="molecule type" value="Genomic_DNA"/>
</dbReference>
<protein>
    <submittedName>
        <fullName evidence="2">Uncharacterized protein</fullName>
    </submittedName>
</protein>
<accession>A0A8J5EX04</accession>
<dbReference type="Proteomes" id="UP000734854">
    <property type="component" value="Unassembled WGS sequence"/>
</dbReference>
<sequence length="129" mass="14128">MPLMAVEASSLKVNVTNPNPLDHPISLYLSVIVITTVILGWITIKITYKPCIEQGHDTIDHAFNLNYNPDSAHNPSPAVTNKPLLSDGQPAPSAPPTNMIIGPEKGTMIRVFCKIGFLVTIVWIYICFT</sequence>
<proteinExistence type="predicted"/>
<feature type="transmembrane region" description="Helical" evidence="1">
    <location>
        <begin position="108"/>
        <end position="126"/>
    </location>
</feature>
<feature type="transmembrane region" description="Helical" evidence="1">
    <location>
        <begin position="25"/>
        <end position="44"/>
    </location>
</feature>